<feature type="compositionally biased region" description="Basic residues" evidence="1">
    <location>
        <begin position="998"/>
        <end position="1011"/>
    </location>
</feature>
<evidence type="ECO:0000256" key="1">
    <source>
        <dbReference type="SAM" id="MobiDB-lite"/>
    </source>
</evidence>
<dbReference type="EMBL" id="MN739731">
    <property type="protein sequence ID" value="QHT23484.1"/>
    <property type="molecule type" value="Genomic_DNA"/>
</dbReference>
<sequence length="1023" mass="118534">MSDTAADDINNMNAMDAMDAMNDDNDDNVFSRMTSKRSNNEINNSDDDDDDGDNNNNNNNNKNQRKNNEIELNKLLDYVNKNCIGNTKLTQKHLFDITDDNDLLNFAKINNYLEILDSSHDLQRNSEQTNPLYKYYYDNLEGLIYINGKILMNDDTDVTNLNNIDNCKTQNAVKSKMKEIIQNSNINKALGRLKYTDSTIKTIMKTLPDLQIFLKKEEMINITLIETHRGGDPNNAKIKNNIDFSSMYKSEISTIFDLNTSLGPDFMLNVYKIYDNDNNDSFENYLNLKKTEFGRRQLPNYRFTFPLLRFYSNYFPNAFSAFIGHNELFNMKLLNKELLNDETNDIDEFIFNETITKILNTYNNALKNVNRGKGENDITIYTNEIKKSIKQNFDFFTINPKKIYLLHMFSDIDGKWTFSIQKGPVTADMVTMELYGIKKRNFSSVISSAFCNTKVKDFTNSLILLSNRMTKITKDTHVSNGKLIGDGAAKETALLISFFQKIPIALLSSDICCCFRALHSTGFAVRQLPTKLAGTGFGGTEQNRKIEIYKNIEITDFTQDKYSEIIINFYNKRKHMDDENIVLKPFNFNTTTNAYLSDILLPDVTKYFKHNIINNINTYIDKYDIELVKLVKLADADKSNICELIKEIYSCPYIKKDASELCEEAIEDYMNELQNLINIIENDIVKTGIPNRIFLDTHIEKLIKIVASIEIKLQTIYTDNDTIKQHVVFNLLLLFKINKIGSRPLTNYINKIVDYIAKIPEIKTEIENMGIIINLYPIVTKYQTLYDIFIEKYSSVRQQDEEEYEKKQLVKQPLNILKYLCRADYLYNLFTTNRQYNIGYTSVFFNSFKIVYMNDAKIQFRSLPSSPNQYDDDNIVDVGDTILKETNDDDDDDDDDESVNQQNAVKNLLVDGEIKDNLSNSLNPATNFVEHQFDMDEKEAILFEQTKTEINLNIVINRIDDEPSPKISIFETLTEGTNQLLNYVFKSTSSKRGGSSFIKRKEKKSQKHKKNKKYTIRKDLNFY</sequence>
<evidence type="ECO:0000313" key="2">
    <source>
        <dbReference type="EMBL" id="QHT23484.1"/>
    </source>
</evidence>
<reference evidence="2" key="1">
    <citation type="journal article" date="2020" name="Nature">
        <title>Giant virus diversity and host interactions through global metagenomics.</title>
        <authorList>
            <person name="Schulz F."/>
            <person name="Roux S."/>
            <person name="Paez-Espino D."/>
            <person name="Jungbluth S."/>
            <person name="Walsh D.A."/>
            <person name="Denef V.J."/>
            <person name="McMahon K.D."/>
            <person name="Konstantinidis K.T."/>
            <person name="Eloe-Fadrosh E.A."/>
            <person name="Kyrpides N.C."/>
            <person name="Woyke T."/>
        </authorList>
    </citation>
    <scope>NUCLEOTIDE SEQUENCE</scope>
    <source>
        <strain evidence="2">GVMAG-M-3300023179-116</strain>
    </source>
</reference>
<accession>A0A6C0E366</accession>
<feature type="region of interest" description="Disordered" evidence="1">
    <location>
        <begin position="18"/>
        <end position="68"/>
    </location>
</feature>
<feature type="compositionally biased region" description="Acidic residues" evidence="1">
    <location>
        <begin position="44"/>
        <end position="53"/>
    </location>
</feature>
<feature type="region of interest" description="Disordered" evidence="1">
    <location>
        <begin position="989"/>
        <end position="1011"/>
    </location>
</feature>
<name>A0A6C0E366_9ZZZZ</name>
<protein>
    <submittedName>
        <fullName evidence="2">Uncharacterized protein</fullName>
    </submittedName>
</protein>
<organism evidence="2">
    <name type="scientific">viral metagenome</name>
    <dbReference type="NCBI Taxonomy" id="1070528"/>
    <lineage>
        <taxon>unclassified sequences</taxon>
        <taxon>metagenomes</taxon>
        <taxon>organismal metagenomes</taxon>
    </lineage>
</organism>
<dbReference type="AlphaFoldDB" id="A0A6C0E366"/>
<proteinExistence type="predicted"/>